<proteinExistence type="predicted"/>
<keyword evidence="2" id="KW-1185">Reference proteome</keyword>
<sequence length="47" mass="4886">MARRKAVTAVLMSVVPCAVSVCELCDPAAKALVMLGRAVLCFDGCSE</sequence>
<evidence type="ECO:0000313" key="1">
    <source>
        <dbReference type="EnsemblMetazoa" id="AALB014806-PA"/>
    </source>
</evidence>
<organism evidence="1 2">
    <name type="scientific">Anopheles albimanus</name>
    <name type="common">New world malaria mosquito</name>
    <dbReference type="NCBI Taxonomy" id="7167"/>
    <lineage>
        <taxon>Eukaryota</taxon>
        <taxon>Metazoa</taxon>
        <taxon>Ecdysozoa</taxon>
        <taxon>Arthropoda</taxon>
        <taxon>Hexapoda</taxon>
        <taxon>Insecta</taxon>
        <taxon>Pterygota</taxon>
        <taxon>Neoptera</taxon>
        <taxon>Endopterygota</taxon>
        <taxon>Diptera</taxon>
        <taxon>Nematocera</taxon>
        <taxon>Culicoidea</taxon>
        <taxon>Culicidae</taxon>
        <taxon>Anophelinae</taxon>
        <taxon>Anopheles</taxon>
    </lineage>
</organism>
<evidence type="ECO:0000313" key="2">
    <source>
        <dbReference type="Proteomes" id="UP000069272"/>
    </source>
</evidence>
<reference evidence="1" key="2">
    <citation type="submission" date="2022-08" db="UniProtKB">
        <authorList>
            <consortium name="EnsemblMetazoa"/>
        </authorList>
    </citation>
    <scope>IDENTIFICATION</scope>
    <source>
        <strain evidence="1">STECLA/ALBI9_A</strain>
    </source>
</reference>
<reference evidence="1 2" key="1">
    <citation type="journal article" date="2017" name="G3 (Bethesda)">
        <title>The Physical Genome Mapping of Anopheles albimanus Corrected Scaffold Misassemblies and Identified Interarm Rearrangements in Genus Anopheles.</title>
        <authorList>
            <person name="Artemov G.N."/>
            <person name="Peery A.N."/>
            <person name="Jiang X."/>
            <person name="Tu Z."/>
            <person name="Stegniy V.N."/>
            <person name="Sharakhova M.V."/>
            <person name="Sharakhov I.V."/>
        </authorList>
    </citation>
    <scope>NUCLEOTIDE SEQUENCE [LARGE SCALE GENOMIC DNA]</scope>
    <source>
        <strain evidence="1 2">ALBI9_A</strain>
    </source>
</reference>
<dbReference type="Proteomes" id="UP000069272">
    <property type="component" value="Chromosome 2R"/>
</dbReference>
<name>A0A182FYX8_ANOAL</name>
<accession>A0A182FYX8</accession>
<protein>
    <submittedName>
        <fullName evidence="1">Uncharacterized protein</fullName>
    </submittedName>
</protein>
<dbReference type="EnsemblMetazoa" id="AALB014806-RA">
    <property type="protein sequence ID" value="AALB014806-PA"/>
    <property type="gene ID" value="AALB014806"/>
</dbReference>
<dbReference type="AlphaFoldDB" id="A0A182FYX8"/>
<dbReference type="VEuPathDB" id="VectorBase:AALB014806"/>